<keyword evidence="9" id="KW-0175">Coiled coil</keyword>
<dbReference type="GO" id="GO:0016020">
    <property type="term" value="C:membrane"/>
    <property type="evidence" value="ECO:0007669"/>
    <property type="project" value="InterPro"/>
</dbReference>
<evidence type="ECO:0000256" key="1">
    <source>
        <dbReference type="ARBA" id="ARBA00000085"/>
    </source>
</evidence>
<gene>
    <name evidence="12" type="ORF">SAMN02745751_02178</name>
</gene>
<comment type="catalytic activity">
    <reaction evidence="1">
        <text>ATP + protein L-histidine = ADP + protein N-phospho-L-histidine.</text>
        <dbReference type="EC" id="2.7.13.3"/>
    </reaction>
</comment>
<dbReference type="OrthoDB" id="9781904at2"/>
<dbReference type="Proteomes" id="UP000184052">
    <property type="component" value="Unassembled WGS sequence"/>
</dbReference>
<dbReference type="SUPFAM" id="SSF55874">
    <property type="entry name" value="ATPase domain of HSP90 chaperone/DNA topoisomerase II/histidine kinase"/>
    <property type="match status" value="1"/>
</dbReference>
<dbReference type="Gene3D" id="3.30.565.10">
    <property type="entry name" value="Histidine kinase-like ATPase, C-terminal domain"/>
    <property type="match status" value="1"/>
</dbReference>
<reference evidence="12 13" key="1">
    <citation type="submission" date="2016-11" db="EMBL/GenBank/DDBJ databases">
        <authorList>
            <person name="Jaros S."/>
            <person name="Januszkiewicz K."/>
            <person name="Wedrychowicz H."/>
        </authorList>
    </citation>
    <scope>NUCLEOTIDE SEQUENCE [LARGE SCALE GENOMIC DNA]</scope>
    <source>
        <strain evidence="12 13">DSM 17477</strain>
    </source>
</reference>
<evidence type="ECO:0000256" key="6">
    <source>
        <dbReference type="ARBA" id="ARBA00022777"/>
    </source>
</evidence>
<evidence type="ECO:0000256" key="7">
    <source>
        <dbReference type="ARBA" id="ARBA00022840"/>
    </source>
</evidence>
<evidence type="ECO:0000256" key="8">
    <source>
        <dbReference type="ARBA" id="ARBA00023012"/>
    </source>
</evidence>
<dbReference type="InterPro" id="IPR011712">
    <property type="entry name" value="Sig_transdc_His_kin_sub3_dim/P"/>
</dbReference>
<feature type="transmembrane region" description="Helical" evidence="10">
    <location>
        <begin position="141"/>
        <end position="161"/>
    </location>
</feature>
<name>A0A1M6I1M1_9FIRM</name>
<dbReference type="GO" id="GO:0046983">
    <property type="term" value="F:protein dimerization activity"/>
    <property type="evidence" value="ECO:0007669"/>
    <property type="project" value="InterPro"/>
</dbReference>
<evidence type="ECO:0000259" key="11">
    <source>
        <dbReference type="Pfam" id="PF07730"/>
    </source>
</evidence>
<keyword evidence="3" id="KW-0597">Phosphoprotein</keyword>
<keyword evidence="6 12" id="KW-0418">Kinase</keyword>
<evidence type="ECO:0000256" key="10">
    <source>
        <dbReference type="SAM" id="Phobius"/>
    </source>
</evidence>
<evidence type="ECO:0000256" key="2">
    <source>
        <dbReference type="ARBA" id="ARBA00012438"/>
    </source>
</evidence>
<dbReference type="EC" id="2.7.13.3" evidence="2"/>
<keyword evidence="13" id="KW-1185">Reference proteome</keyword>
<proteinExistence type="predicted"/>
<sequence length="380" mass="43893">MKNIFMCGMDRTCKLIHIIIMALFIPVFFYVFYNNYSYIYSNTTLIMSFLSGYMILFLLRHSTSSVKKLHYISPWLEMALVSSAVYLDRSANSLGLFMILTIDIIIDYDEKFSILYLIVGYMVYFWLYYNKTFIFNTSDLVIIFIIGALQYTLTNSVGFFLKKFMTVNEKLLKTTAELNSKIIEAEETAAIKERNRIAGEIHDRVGHGLTTAVIQLEAAKIVQKSNPEKLDEHLDMIKGQVRESLDEIRKSVHSVNDDSIYINVNENLEKKFSYINEHTGLMLRWDIPELDSLKLPLKRFIYLSLMELISNAVRHGRCKKIDIDLKNDRNLMLSVTNDGHVPDAIDWGFGLNNIRDGLEEFGGHMEISTSSNLFKVEINI</sequence>
<evidence type="ECO:0000256" key="4">
    <source>
        <dbReference type="ARBA" id="ARBA00022679"/>
    </source>
</evidence>
<dbReference type="PANTHER" id="PTHR24421:SF10">
    <property type="entry name" value="NITRATE_NITRITE SENSOR PROTEIN NARQ"/>
    <property type="match status" value="1"/>
</dbReference>
<keyword evidence="8" id="KW-0902">Two-component regulatory system</keyword>
<evidence type="ECO:0000256" key="5">
    <source>
        <dbReference type="ARBA" id="ARBA00022741"/>
    </source>
</evidence>
<keyword evidence="5" id="KW-0547">Nucleotide-binding</keyword>
<dbReference type="InterPro" id="IPR036890">
    <property type="entry name" value="HATPase_C_sf"/>
</dbReference>
<keyword evidence="10" id="KW-0812">Transmembrane</keyword>
<organism evidence="12 13">
    <name type="scientific">Dethiosulfatibacter aminovorans DSM 17477</name>
    <dbReference type="NCBI Taxonomy" id="1121476"/>
    <lineage>
        <taxon>Bacteria</taxon>
        <taxon>Bacillati</taxon>
        <taxon>Bacillota</taxon>
        <taxon>Tissierellia</taxon>
        <taxon>Dethiosulfatibacter</taxon>
    </lineage>
</organism>
<dbReference type="EMBL" id="FQZL01000015">
    <property type="protein sequence ID" value="SHJ28347.1"/>
    <property type="molecule type" value="Genomic_DNA"/>
</dbReference>
<dbReference type="AlphaFoldDB" id="A0A1M6I1M1"/>
<evidence type="ECO:0000256" key="3">
    <source>
        <dbReference type="ARBA" id="ARBA00022553"/>
    </source>
</evidence>
<evidence type="ECO:0000313" key="13">
    <source>
        <dbReference type="Proteomes" id="UP000184052"/>
    </source>
</evidence>
<keyword evidence="7" id="KW-0067">ATP-binding</keyword>
<dbReference type="STRING" id="1121476.SAMN02745751_02178"/>
<keyword evidence="10" id="KW-1133">Transmembrane helix</keyword>
<dbReference type="Gene3D" id="1.20.5.1930">
    <property type="match status" value="1"/>
</dbReference>
<feature type="transmembrane region" description="Helical" evidence="10">
    <location>
        <begin position="39"/>
        <end position="59"/>
    </location>
</feature>
<feature type="transmembrane region" description="Helical" evidence="10">
    <location>
        <begin position="12"/>
        <end position="33"/>
    </location>
</feature>
<feature type="coiled-coil region" evidence="9">
    <location>
        <begin position="168"/>
        <end position="195"/>
    </location>
</feature>
<feature type="domain" description="Signal transduction histidine kinase subgroup 3 dimerisation and phosphoacceptor" evidence="11">
    <location>
        <begin position="193"/>
        <end position="255"/>
    </location>
</feature>
<dbReference type="InterPro" id="IPR050482">
    <property type="entry name" value="Sensor_HK_TwoCompSys"/>
</dbReference>
<dbReference type="Pfam" id="PF07730">
    <property type="entry name" value="HisKA_3"/>
    <property type="match status" value="1"/>
</dbReference>
<keyword evidence="10" id="KW-0472">Membrane</keyword>
<dbReference type="GO" id="GO:0005524">
    <property type="term" value="F:ATP binding"/>
    <property type="evidence" value="ECO:0007669"/>
    <property type="project" value="UniProtKB-KW"/>
</dbReference>
<evidence type="ECO:0000313" key="12">
    <source>
        <dbReference type="EMBL" id="SHJ28347.1"/>
    </source>
</evidence>
<dbReference type="PANTHER" id="PTHR24421">
    <property type="entry name" value="NITRATE/NITRITE SENSOR PROTEIN NARX-RELATED"/>
    <property type="match status" value="1"/>
</dbReference>
<dbReference type="GO" id="GO:0000155">
    <property type="term" value="F:phosphorelay sensor kinase activity"/>
    <property type="evidence" value="ECO:0007669"/>
    <property type="project" value="InterPro"/>
</dbReference>
<evidence type="ECO:0000256" key="9">
    <source>
        <dbReference type="SAM" id="Coils"/>
    </source>
</evidence>
<dbReference type="RefSeq" id="WP_073049610.1">
    <property type="nucleotide sequence ID" value="NZ_FQZL01000015.1"/>
</dbReference>
<protein>
    <recommendedName>
        <fullName evidence="2">histidine kinase</fullName>
        <ecNumber evidence="2">2.7.13.3</ecNumber>
    </recommendedName>
</protein>
<keyword evidence="4" id="KW-0808">Transferase</keyword>
<accession>A0A1M6I1M1</accession>
<feature type="transmembrane region" description="Helical" evidence="10">
    <location>
        <begin position="112"/>
        <end position="129"/>
    </location>
</feature>